<dbReference type="GO" id="GO:0004673">
    <property type="term" value="F:protein histidine kinase activity"/>
    <property type="evidence" value="ECO:0007669"/>
    <property type="project" value="UniProtKB-EC"/>
</dbReference>
<dbReference type="Gene3D" id="3.30.565.10">
    <property type="entry name" value="Histidine kinase-like ATPase, C-terminal domain"/>
    <property type="match status" value="1"/>
</dbReference>
<evidence type="ECO:0000259" key="7">
    <source>
        <dbReference type="PROSITE" id="PS50112"/>
    </source>
</evidence>
<feature type="compositionally biased region" description="Basic and acidic residues" evidence="6">
    <location>
        <begin position="654"/>
        <end position="668"/>
    </location>
</feature>
<dbReference type="InterPro" id="IPR029016">
    <property type="entry name" value="GAF-like_dom_sf"/>
</dbReference>
<reference evidence="10" key="1">
    <citation type="submission" date="2016-10" db="EMBL/GenBank/DDBJ databases">
        <authorList>
            <person name="Varghese N."/>
            <person name="Submissions S."/>
        </authorList>
    </citation>
    <scope>NUCLEOTIDE SEQUENCE [LARGE SCALE GENOMIC DNA]</scope>
    <source>
        <strain evidence="10">DSM 13078</strain>
    </source>
</reference>
<feature type="domain" description="PAS" evidence="7">
    <location>
        <begin position="131"/>
        <end position="194"/>
    </location>
</feature>
<evidence type="ECO:0000256" key="1">
    <source>
        <dbReference type="ARBA" id="ARBA00000085"/>
    </source>
</evidence>
<keyword evidence="10" id="KW-1185">Reference proteome</keyword>
<feature type="compositionally biased region" description="Basic and acidic residues" evidence="6">
    <location>
        <begin position="681"/>
        <end position="705"/>
    </location>
</feature>
<evidence type="ECO:0000256" key="4">
    <source>
        <dbReference type="ARBA" id="ARBA00022679"/>
    </source>
</evidence>
<dbReference type="SMART" id="SM00091">
    <property type="entry name" value="PAS"/>
    <property type="match status" value="2"/>
</dbReference>
<evidence type="ECO:0000259" key="8">
    <source>
        <dbReference type="PROSITE" id="PS50113"/>
    </source>
</evidence>
<dbReference type="InterPro" id="IPR036890">
    <property type="entry name" value="HATPase_C_sf"/>
</dbReference>
<dbReference type="AlphaFoldDB" id="A0A1I1FGW8"/>
<dbReference type="SUPFAM" id="SSF55781">
    <property type="entry name" value="GAF domain-like"/>
    <property type="match status" value="1"/>
</dbReference>
<comment type="catalytic activity">
    <reaction evidence="1">
        <text>ATP + protein L-histidine = ADP + protein N-phospho-L-histidine.</text>
        <dbReference type="EC" id="2.7.13.3"/>
    </reaction>
</comment>
<dbReference type="InterPro" id="IPR052162">
    <property type="entry name" value="Sensor_kinase/Photoreceptor"/>
</dbReference>
<evidence type="ECO:0000256" key="3">
    <source>
        <dbReference type="ARBA" id="ARBA00022553"/>
    </source>
</evidence>
<dbReference type="RefSeq" id="WP_089786998.1">
    <property type="nucleotide sequence ID" value="NZ_FOKW01000003.1"/>
</dbReference>
<dbReference type="PROSITE" id="PS50112">
    <property type="entry name" value="PAS"/>
    <property type="match status" value="2"/>
</dbReference>
<feature type="region of interest" description="Disordered" evidence="6">
    <location>
        <begin position="590"/>
        <end position="615"/>
    </location>
</feature>
<dbReference type="Pfam" id="PF13185">
    <property type="entry name" value="GAF_2"/>
    <property type="match status" value="1"/>
</dbReference>
<protein>
    <recommendedName>
        <fullName evidence="2">histidine kinase</fullName>
        <ecNumber evidence="2">2.7.13.3</ecNumber>
    </recommendedName>
</protein>
<proteinExistence type="predicted"/>
<dbReference type="Gene3D" id="3.30.450.20">
    <property type="entry name" value="PAS domain"/>
    <property type="match status" value="2"/>
</dbReference>
<accession>A0A1I1FGW8</accession>
<feature type="region of interest" description="Disordered" evidence="6">
    <location>
        <begin position="681"/>
        <end position="715"/>
    </location>
</feature>
<dbReference type="SUPFAM" id="SSF55785">
    <property type="entry name" value="PYP-like sensor domain (PAS domain)"/>
    <property type="match status" value="2"/>
</dbReference>
<dbReference type="InterPro" id="IPR003018">
    <property type="entry name" value="GAF"/>
</dbReference>
<name>A0A1I1FGW8_NATHA</name>
<organism evidence="9 10">
    <name type="scientific">Natronobacterium haloterrestre</name>
    <name type="common">Halobiforma haloterrestris</name>
    <dbReference type="NCBI Taxonomy" id="148448"/>
    <lineage>
        <taxon>Archaea</taxon>
        <taxon>Methanobacteriati</taxon>
        <taxon>Methanobacteriota</taxon>
        <taxon>Stenosarchaea group</taxon>
        <taxon>Halobacteria</taxon>
        <taxon>Halobacteriales</taxon>
        <taxon>Natrialbaceae</taxon>
        <taxon>Natronobacterium</taxon>
    </lineage>
</organism>
<dbReference type="PANTHER" id="PTHR43304:SF1">
    <property type="entry name" value="PAC DOMAIN-CONTAINING PROTEIN"/>
    <property type="match status" value="1"/>
</dbReference>
<feature type="region of interest" description="Disordered" evidence="6">
    <location>
        <begin position="648"/>
        <end position="668"/>
    </location>
</feature>
<dbReference type="Pfam" id="PF08448">
    <property type="entry name" value="PAS_4"/>
    <property type="match status" value="2"/>
</dbReference>
<dbReference type="Proteomes" id="UP000199161">
    <property type="component" value="Unassembled WGS sequence"/>
</dbReference>
<keyword evidence="5" id="KW-0418">Kinase</keyword>
<evidence type="ECO:0000256" key="2">
    <source>
        <dbReference type="ARBA" id="ARBA00012438"/>
    </source>
</evidence>
<evidence type="ECO:0000256" key="5">
    <source>
        <dbReference type="ARBA" id="ARBA00022777"/>
    </source>
</evidence>
<dbReference type="CDD" id="cd00130">
    <property type="entry name" value="PAS"/>
    <property type="match status" value="2"/>
</dbReference>
<dbReference type="InterPro" id="IPR000700">
    <property type="entry name" value="PAS-assoc_C"/>
</dbReference>
<dbReference type="PANTHER" id="PTHR43304">
    <property type="entry name" value="PHYTOCHROME-LIKE PROTEIN CPH1"/>
    <property type="match status" value="1"/>
</dbReference>
<dbReference type="NCBIfam" id="TIGR00229">
    <property type="entry name" value="sensory_box"/>
    <property type="match status" value="2"/>
</dbReference>
<dbReference type="PROSITE" id="PS50113">
    <property type="entry name" value="PAC"/>
    <property type="match status" value="1"/>
</dbReference>
<evidence type="ECO:0000313" key="9">
    <source>
        <dbReference type="EMBL" id="SFB98531.1"/>
    </source>
</evidence>
<feature type="domain" description="PAC" evidence="8">
    <location>
        <begin position="210"/>
        <end position="262"/>
    </location>
</feature>
<dbReference type="EMBL" id="FOKW01000003">
    <property type="protein sequence ID" value="SFB98531.1"/>
    <property type="molecule type" value="Genomic_DNA"/>
</dbReference>
<evidence type="ECO:0000256" key="6">
    <source>
        <dbReference type="SAM" id="MobiDB-lite"/>
    </source>
</evidence>
<gene>
    <name evidence="9" type="ORF">SAMN05444422_103358</name>
</gene>
<sequence>MLARERALEQRIGGSAVVTSRTVPIVDRVTDAFFALDTDFRFTYLNERAETLLKRSREDLIGRVMWDEFPQTVETQFPDGFHRAMDEQVPVSFEIYHARLETWFEARAYPSETGLSVYMRDVTERKQQETTIAQHAAVIEAINDGVVTLDRNREIVSVNGAMERLLGRDREALVGEHVEVVPELAGIDDEDAVEMGRAIADVDVGNADKRQLEATITDADGVDRMVEIRFVPIEDDAATIAGVLRDITDQHEYERVAASLHEITRWLLESDDPEEICAIAVHSGSDLLDLPISGIWLLEDEHGYLEPVAGTAGAYEEFGGLPRFNPGEGLVWNVFEAGEVERFDDLESNEETYNPETPLRSEIIAPIGTHGVLMTGALEPGQFDETDVELLSTLAENIRAALDRADRERILRERTEALERQTERLEGVANVLSNDLKQQLETVAERLEDDDADELGWEFPLAEDSVETTLDRAERLVDDVREFARNASAVGTRSRVRLDRAVEAAARTSRLDESNVTVERRATVRADADRLVNLLETAFDDAAARDGVSPGDPGDETADVTVRVGLLGFDDPGRSRGFYLLDDAAASPETARDRLLASPDGTGSGAGAADGTPDTGTGAIDGLGLALVRAIAEAHGWELTVETVEGDGTSECGVLDHEPNSDPDHDSDELANRTRIEIRDVTTLELEGSDRHNGDEDGKRQRDGLPRPGAGPGGP</sequence>
<dbReference type="InterPro" id="IPR013656">
    <property type="entry name" value="PAS_4"/>
</dbReference>
<dbReference type="OrthoDB" id="8127at2157"/>
<dbReference type="SUPFAM" id="SSF55874">
    <property type="entry name" value="ATPase domain of HSP90 chaperone/DNA topoisomerase II/histidine kinase"/>
    <property type="match status" value="1"/>
</dbReference>
<dbReference type="EC" id="2.7.13.3" evidence="2"/>
<dbReference type="Gene3D" id="3.30.450.40">
    <property type="match status" value="1"/>
</dbReference>
<feature type="domain" description="PAS" evidence="7">
    <location>
        <begin position="18"/>
        <end position="63"/>
    </location>
</feature>
<evidence type="ECO:0000313" key="10">
    <source>
        <dbReference type="Proteomes" id="UP000199161"/>
    </source>
</evidence>
<keyword evidence="3" id="KW-0597">Phosphoprotein</keyword>
<keyword evidence="4" id="KW-0808">Transferase</keyword>
<dbReference type="InterPro" id="IPR000014">
    <property type="entry name" value="PAS"/>
</dbReference>
<dbReference type="SMART" id="SM00065">
    <property type="entry name" value="GAF"/>
    <property type="match status" value="1"/>
</dbReference>
<dbReference type="InterPro" id="IPR035965">
    <property type="entry name" value="PAS-like_dom_sf"/>
</dbReference>